<protein>
    <submittedName>
        <fullName evidence="2">Uncharacterized protein</fullName>
    </submittedName>
</protein>
<sequence length="392" mass="43135">MTSNVATIKLEEEQESVTEIQTYLETFNKEIEGGQGEQLHVQLQQVEGLSGGEEGGTYFVDQSGQYYYQANSDEPPVMTQVQIQEVEETDVQNEGEANQDEQYHEIEELENADGDEDGQVATNENNQVVINSADAYQTVTIVPSDTNPGEVSYVLIVQQPESEEKESKPAENETIATTATATAAEGEEAEGEQDLTVYDFEDNEDNEAPVESEAEDDKTKIVKFLPKKSQTITQAHMCNYCNYTSPKRLLKSNEIEAIVNSDDAMRSSSPSISGRSDVLSVDPVDPVNPVDPDVVSSSNPKPSSSHRGPSSSGQSNPCKMRQETDSSMNIWQIKDAATTVNPHSPTSDLSDSSLRERASKRSKIDGALAIDKDEKSFDNRGKRGELYELRLN</sequence>
<feature type="compositionally biased region" description="Polar residues" evidence="1">
    <location>
        <begin position="338"/>
        <end position="352"/>
    </location>
</feature>
<dbReference type="AlphaFoldDB" id="E2ASA3"/>
<evidence type="ECO:0000313" key="3">
    <source>
        <dbReference type="Proteomes" id="UP000000311"/>
    </source>
</evidence>
<accession>E2ASA3</accession>
<dbReference type="Proteomes" id="UP000000311">
    <property type="component" value="Unassembled WGS sequence"/>
</dbReference>
<reference evidence="2 3" key="1">
    <citation type="journal article" date="2010" name="Science">
        <title>Genomic comparison of the ants Camponotus floridanus and Harpegnathos saltator.</title>
        <authorList>
            <person name="Bonasio R."/>
            <person name="Zhang G."/>
            <person name="Ye C."/>
            <person name="Mutti N.S."/>
            <person name="Fang X."/>
            <person name="Qin N."/>
            <person name="Donahue G."/>
            <person name="Yang P."/>
            <person name="Li Q."/>
            <person name="Li C."/>
            <person name="Zhang P."/>
            <person name="Huang Z."/>
            <person name="Berger S.L."/>
            <person name="Reinberg D."/>
            <person name="Wang J."/>
            <person name="Liebig J."/>
        </authorList>
    </citation>
    <scope>NUCLEOTIDE SEQUENCE [LARGE SCALE GENOMIC DNA]</scope>
    <source>
        <strain evidence="3">C129</strain>
    </source>
</reference>
<keyword evidence="3" id="KW-1185">Reference proteome</keyword>
<dbReference type="OrthoDB" id="6077919at2759"/>
<feature type="region of interest" description="Disordered" evidence="1">
    <location>
        <begin position="261"/>
        <end position="361"/>
    </location>
</feature>
<gene>
    <name evidence="2" type="ORF">EAG_13551</name>
</gene>
<evidence type="ECO:0000313" key="2">
    <source>
        <dbReference type="EMBL" id="EFN63687.1"/>
    </source>
</evidence>
<organism evidence="3">
    <name type="scientific">Camponotus floridanus</name>
    <name type="common">Florida carpenter ant</name>
    <dbReference type="NCBI Taxonomy" id="104421"/>
    <lineage>
        <taxon>Eukaryota</taxon>
        <taxon>Metazoa</taxon>
        <taxon>Ecdysozoa</taxon>
        <taxon>Arthropoda</taxon>
        <taxon>Hexapoda</taxon>
        <taxon>Insecta</taxon>
        <taxon>Pterygota</taxon>
        <taxon>Neoptera</taxon>
        <taxon>Endopterygota</taxon>
        <taxon>Hymenoptera</taxon>
        <taxon>Apocrita</taxon>
        <taxon>Aculeata</taxon>
        <taxon>Formicoidea</taxon>
        <taxon>Formicidae</taxon>
        <taxon>Formicinae</taxon>
        <taxon>Camponotus</taxon>
    </lineage>
</organism>
<evidence type="ECO:0000256" key="1">
    <source>
        <dbReference type="SAM" id="MobiDB-lite"/>
    </source>
</evidence>
<proteinExistence type="predicted"/>
<dbReference type="EMBL" id="GL442252">
    <property type="protein sequence ID" value="EFN63687.1"/>
    <property type="molecule type" value="Genomic_DNA"/>
</dbReference>
<dbReference type="InParanoid" id="E2ASA3"/>
<name>E2ASA3_CAMFO</name>
<feature type="compositionally biased region" description="Low complexity" evidence="1">
    <location>
        <begin position="267"/>
        <end position="315"/>
    </location>
</feature>